<gene>
    <name evidence="1" type="ORF">OXD698_LOCUS53777</name>
</gene>
<dbReference type="AlphaFoldDB" id="A0A820RP86"/>
<sequence>VPGMQYLPKNFLARAGIHEEDSALLLDPQCDLSADESI</sequence>
<name>A0A820RP86_9BILA</name>
<comment type="caution">
    <text evidence="1">The sequence shown here is derived from an EMBL/GenBank/DDBJ whole genome shotgun (WGS) entry which is preliminary data.</text>
</comment>
<feature type="non-terminal residue" evidence="1">
    <location>
        <position position="1"/>
    </location>
</feature>
<reference evidence="1" key="1">
    <citation type="submission" date="2021-02" db="EMBL/GenBank/DDBJ databases">
        <authorList>
            <person name="Nowell W R."/>
        </authorList>
    </citation>
    <scope>NUCLEOTIDE SEQUENCE</scope>
</reference>
<organism evidence="1 2">
    <name type="scientific">Adineta steineri</name>
    <dbReference type="NCBI Taxonomy" id="433720"/>
    <lineage>
        <taxon>Eukaryota</taxon>
        <taxon>Metazoa</taxon>
        <taxon>Spiralia</taxon>
        <taxon>Gnathifera</taxon>
        <taxon>Rotifera</taxon>
        <taxon>Eurotatoria</taxon>
        <taxon>Bdelloidea</taxon>
        <taxon>Adinetida</taxon>
        <taxon>Adinetidae</taxon>
        <taxon>Adineta</taxon>
    </lineage>
</organism>
<dbReference type="Proteomes" id="UP000663844">
    <property type="component" value="Unassembled WGS sequence"/>
</dbReference>
<protein>
    <submittedName>
        <fullName evidence="1">Uncharacterized protein</fullName>
    </submittedName>
</protein>
<accession>A0A820RP86</accession>
<dbReference type="EMBL" id="CAJOAZ010031465">
    <property type="protein sequence ID" value="CAF4440308.1"/>
    <property type="molecule type" value="Genomic_DNA"/>
</dbReference>
<proteinExistence type="predicted"/>
<evidence type="ECO:0000313" key="1">
    <source>
        <dbReference type="EMBL" id="CAF4440308.1"/>
    </source>
</evidence>
<evidence type="ECO:0000313" key="2">
    <source>
        <dbReference type="Proteomes" id="UP000663844"/>
    </source>
</evidence>